<evidence type="ECO:0000313" key="3">
    <source>
        <dbReference type="EMBL" id="MCP2008014.1"/>
    </source>
</evidence>
<evidence type="ECO:0000313" key="4">
    <source>
        <dbReference type="Proteomes" id="UP001155901"/>
    </source>
</evidence>
<dbReference type="Proteomes" id="UP001155901">
    <property type="component" value="Unassembled WGS sequence"/>
</dbReference>
<feature type="signal peptide" evidence="1">
    <location>
        <begin position="1"/>
        <end position="18"/>
    </location>
</feature>
<feature type="chain" id="PRO_5041441531" evidence="1">
    <location>
        <begin position="19"/>
        <end position="272"/>
    </location>
</feature>
<comment type="caution">
    <text evidence="2">The sequence shown here is derived from an EMBL/GenBank/DDBJ whole genome shotgun (WGS) entry which is preliminary data.</text>
</comment>
<organism evidence="2 4">
    <name type="scientific">Duganella violaceipulchra</name>
    <dbReference type="NCBI Taxonomy" id="2849652"/>
    <lineage>
        <taxon>Bacteria</taxon>
        <taxon>Pseudomonadati</taxon>
        <taxon>Pseudomonadota</taxon>
        <taxon>Betaproteobacteria</taxon>
        <taxon>Burkholderiales</taxon>
        <taxon>Oxalobacteraceae</taxon>
        <taxon>Telluria group</taxon>
        <taxon>Duganella</taxon>
    </lineage>
</organism>
<name>A0AA41L650_9BURK</name>
<keyword evidence="5" id="KW-1185">Reference proteome</keyword>
<proteinExistence type="predicted"/>
<gene>
    <name evidence="2" type="ORF">KVP70_18535</name>
    <name evidence="3" type="ORF">L1274_001714</name>
</gene>
<evidence type="ECO:0000256" key="1">
    <source>
        <dbReference type="SAM" id="SignalP"/>
    </source>
</evidence>
<dbReference type="Pfam" id="PF13211">
    <property type="entry name" value="DUF4019"/>
    <property type="match status" value="1"/>
</dbReference>
<dbReference type="RefSeq" id="WP_217943644.1">
    <property type="nucleotide sequence ID" value="NZ_JAHTGR010000009.1"/>
</dbReference>
<accession>A0AA41L650</accession>
<dbReference type="Proteomes" id="UP001162889">
    <property type="component" value="Unassembled WGS sequence"/>
</dbReference>
<evidence type="ECO:0000313" key="2">
    <source>
        <dbReference type="EMBL" id="MBV6322932.1"/>
    </source>
</evidence>
<keyword evidence="1" id="KW-0732">Signal</keyword>
<protein>
    <submittedName>
        <fullName evidence="2">DUF4019 domain-containing protein</fullName>
    </submittedName>
</protein>
<reference evidence="3" key="2">
    <citation type="submission" date="2022-03" db="EMBL/GenBank/DDBJ databases">
        <title>Genome Encyclopedia of Bacteria and Archaea VI: Functional Genomics of Type Strains.</title>
        <authorList>
            <person name="Whitman W."/>
        </authorList>
    </citation>
    <scope>NUCLEOTIDE SEQUENCE</scope>
    <source>
        <strain evidence="3">HSC-15S17</strain>
    </source>
</reference>
<dbReference type="EMBL" id="JALJZU010000003">
    <property type="protein sequence ID" value="MCP2008014.1"/>
    <property type="molecule type" value="Genomic_DNA"/>
</dbReference>
<dbReference type="EMBL" id="JAHTGR010000009">
    <property type="protein sequence ID" value="MBV6322932.1"/>
    <property type="molecule type" value="Genomic_DNA"/>
</dbReference>
<evidence type="ECO:0000313" key="5">
    <source>
        <dbReference type="Proteomes" id="UP001162889"/>
    </source>
</evidence>
<dbReference type="InterPro" id="IPR025091">
    <property type="entry name" value="DUF4019"/>
</dbReference>
<reference evidence="2" key="1">
    <citation type="submission" date="2021-07" db="EMBL/GenBank/DDBJ databases">
        <title>Characterization of violacein-producing bacteria and related species.</title>
        <authorList>
            <person name="Wilson H.S."/>
            <person name="De Leon M.E."/>
        </authorList>
    </citation>
    <scope>NUCLEOTIDE SEQUENCE</scope>
    <source>
        <strain evidence="2">HSC-15S17</strain>
    </source>
</reference>
<dbReference type="AlphaFoldDB" id="A0AA41L650"/>
<sequence>MRALLLSTLILMPVTASAQAGGGIGYPTVAAALEALKSKQGARVSTRDGWTIVDDRPANAIWSFTPAGHPAHPAVVRRGIVEQGGGIHVAMTALCQADKVACDKLIEEFKELNAGMAQALQSKPAPAQATAEQAQAVERQSMIYFAAVDGRRYEAAYQLQSEMLKKQMPFEGWRKLSEDFNTRAGEVRRRTITKISWYKDPPQAAPGTYAAVDFSAQFANMNTHCGYLVWMRQDDGYFVLVREEQNSIDQATEQKLKPEELARLRAQFRCKD</sequence>